<dbReference type="EMBL" id="BPLQ01014173">
    <property type="protein sequence ID" value="GIY77782.1"/>
    <property type="molecule type" value="Genomic_DNA"/>
</dbReference>
<dbReference type="Gene3D" id="3.80.10.10">
    <property type="entry name" value="Ribonuclease Inhibitor"/>
    <property type="match status" value="1"/>
</dbReference>
<reference evidence="1 2" key="1">
    <citation type="submission" date="2021-06" db="EMBL/GenBank/DDBJ databases">
        <title>Caerostris darwini draft genome.</title>
        <authorList>
            <person name="Kono N."/>
            <person name="Arakawa K."/>
        </authorList>
    </citation>
    <scope>NUCLEOTIDE SEQUENCE [LARGE SCALE GENOMIC DNA]</scope>
</reference>
<accession>A0AAV4W4X1</accession>
<dbReference type="InterPro" id="IPR032675">
    <property type="entry name" value="LRR_dom_sf"/>
</dbReference>
<comment type="caution">
    <text evidence="1">The sequence shown here is derived from an EMBL/GenBank/DDBJ whole genome shotgun (WGS) entry which is preliminary data.</text>
</comment>
<sequence>MSITSPDSLYELCIEEITDCLQMNYWSGVKTNPFSRINCNIVNDLFQSLIIQAQVKDPRPLKLLLKSGQLQKLNFNGIDFTGKKWKYIMKVLLKEKDRCRNITYIFLPKNFQNDENTYLERLIEQCPLLKAIHVGTYFNLSVLKNCERLKVVRNHFPGSHEYRYLRDESVDALENLQNLEKFAIFDDRRSSTYYEDIAKMLQNHPKLVSLGNTDSSWAAHHIHTTCRMDTVPRFGLKECFWGFSKNVEQVIRNQMAYTQQYSEFVKSAVVLFPLVERLHIIVHHEDCLQHLKKLEHLCELEIDFNWCCSSSACTAFISLLSEIGPQLKRLVIVSHSTMPVDLVMKYCSNVEHLNLCCSAIVQGDIETDANNFRQLKELIVYEMDEESLDYLLRDSSNLEGLLLVDALCLDDTLLRTILTMKSLSKIDTLGVQECRISRYYMKKLVQKCVKLRNVAFENLDADLTAVVKQLKRDIRTTYSHVANRLQLIPEDICILCKRNFHL</sequence>
<dbReference type="SUPFAM" id="SSF52058">
    <property type="entry name" value="L domain-like"/>
    <property type="match status" value="1"/>
</dbReference>
<keyword evidence="2" id="KW-1185">Reference proteome</keyword>
<protein>
    <submittedName>
        <fullName evidence="1">Uncharacterized protein</fullName>
    </submittedName>
</protein>
<dbReference type="AlphaFoldDB" id="A0AAV4W4X1"/>
<organism evidence="1 2">
    <name type="scientific">Caerostris darwini</name>
    <dbReference type="NCBI Taxonomy" id="1538125"/>
    <lineage>
        <taxon>Eukaryota</taxon>
        <taxon>Metazoa</taxon>
        <taxon>Ecdysozoa</taxon>
        <taxon>Arthropoda</taxon>
        <taxon>Chelicerata</taxon>
        <taxon>Arachnida</taxon>
        <taxon>Araneae</taxon>
        <taxon>Araneomorphae</taxon>
        <taxon>Entelegynae</taxon>
        <taxon>Araneoidea</taxon>
        <taxon>Araneidae</taxon>
        <taxon>Caerostris</taxon>
    </lineage>
</organism>
<evidence type="ECO:0000313" key="2">
    <source>
        <dbReference type="Proteomes" id="UP001054837"/>
    </source>
</evidence>
<evidence type="ECO:0000313" key="1">
    <source>
        <dbReference type="EMBL" id="GIY77782.1"/>
    </source>
</evidence>
<proteinExistence type="predicted"/>
<name>A0AAV4W4X1_9ARAC</name>
<gene>
    <name evidence="1" type="primary">AVEN_77162_2</name>
    <name evidence="1" type="ORF">CDAR_293391</name>
</gene>
<dbReference type="Proteomes" id="UP001054837">
    <property type="component" value="Unassembled WGS sequence"/>
</dbReference>